<comment type="similarity">
    <text evidence="2">Belongs to the MgtC/SapB family.</text>
</comment>
<feature type="chain" id="PRO_5041690729" evidence="9">
    <location>
        <begin position="22"/>
        <end position="140"/>
    </location>
</feature>
<organism evidence="11">
    <name type="scientific">Leptolyngbya sp. NK1-12</name>
    <dbReference type="NCBI Taxonomy" id="2547451"/>
    <lineage>
        <taxon>Bacteria</taxon>
        <taxon>Bacillati</taxon>
        <taxon>Cyanobacteriota</taxon>
        <taxon>Cyanophyceae</taxon>
        <taxon>Leptolyngbyales</taxon>
        <taxon>Leptolyngbyaceae</taxon>
        <taxon>Leptolyngbya group</taxon>
        <taxon>Leptolyngbya</taxon>
    </lineage>
</organism>
<dbReference type="AlphaFoldDB" id="A0AA96WKX9"/>
<dbReference type="InterPro" id="IPR003416">
    <property type="entry name" value="MgtC/SapB/SrpB/YhiD_fam"/>
</dbReference>
<protein>
    <submittedName>
        <fullName evidence="11">MgtC/SapB family protein</fullName>
    </submittedName>
</protein>
<comment type="subcellular location">
    <subcellularLocation>
        <location evidence="1">Cell membrane</location>
        <topology evidence="1">Multi-pass membrane protein</topology>
    </subcellularLocation>
</comment>
<reference evidence="11" key="1">
    <citation type="submission" date="2020-05" db="EMBL/GenBank/DDBJ databases">
        <authorList>
            <person name="Zhu T."/>
            <person name="Keshari N."/>
            <person name="Lu X."/>
        </authorList>
    </citation>
    <scope>NUCLEOTIDE SEQUENCE</scope>
    <source>
        <strain evidence="11">NK1-12</strain>
    </source>
</reference>
<dbReference type="Pfam" id="PF02308">
    <property type="entry name" value="MgtC"/>
    <property type="match status" value="1"/>
</dbReference>
<sequence length="140" mass="14818">MRTFMLVSMGASFFVMIPLQAEGDSSFASTNTLSRTIQGVATGIGFLGAGLILQQSSRKSGVVKVRGLTTAATIWAAAGLGAAIGCGLWQMGLLGTLFVLLPLGGVKQVKDKVKIRVLRRQQSRQPQSAQPQEQLSSRPD</sequence>
<feature type="domain" description="MgtC/SapB/SrpB/YhiD N-terminal" evidence="10">
    <location>
        <begin position="1"/>
        <end position="110"/>
    </location>
</feature>
<dbReference type="EMBL" id="CP053587">
    <property type="protein sequence ID" value="WNZ27055.1"/>
    <property type="molecule type" value="Genomic_DNA"/>
</dbReference>
<dbReference type="PANTHER" id="PTHR33778:SF1">
    <property type="entry name" value="MAGNESIUM TRANSPORTER YHID-RELATED"/>
    <property type="match status" value="1"/>
</dbReference>
<evidence type="ECO:0000256" key="3">
    <source>
        <dbReference type="ARBA" id="ARBA00022475"/>
    </source>
</evidence>
<keyword evidence="6 8" id="KW-0472">Membrane</keyword>
<evidence type="ECO:0000256" key="7">
    <source>
        <dbReference type="SAM" id="MobiDB-lite"/>
    </source>
</evidence>
<keyword evidence="9" id="KW-0732">Signal</keyword>
<evidence type="ECO:0000256" key="4">
    <source>
        <dbReference type="ARBA" id="ARBA00022692"/>
    </source>
</evidence>
<feature type="transmembrane region" description="Helical" evidence="8">
    <location>
        <begin position="37"/>
        <end position="53"/>
    </location>
</feature>
<name>A0AA96WKX9_9CYAN</name>
<feature type="transmembrane region" description="Helical" evidence="8">
    <location>
        <begin position="65"/>
        <end position="82"/>
    </location>
</feature>
<gene>
    <name evidence="11" type="ORF">HJG54_29495</name>
</gene>
<feature type="region of interest" description="Disordered" evidence="7">
    <location>
        <begin position="120"/>
        <end position="140"/>
    </location>
</feature>
<evidence type="ECO:0000256" key="6">
    <source>
        <dbReference type="ARBA" id="ARBA00023136"/>
    </source>
</evidence>
<keyword evidence="3" id="KW-1003">Cell membrane</keyword>
<keyword evidence="5 8" id="KW-1133">Transmembrane helix</keyword>
<dbReference type="PRINTS" id="PR01837">
    <property type="entry name" value="MGTCSAPBPROT"/>
</dbReference>
<evidence type="ECO:0000313" key="11">
    <source>
        <dbReference type="EMBL" id="WNZ27055.1"/>
    </source>
</evidence>
<dbReference type="GO" id="GO:0005886">
    <property type="term" value="C:plasma membrane"/>
    <property type="evidence" value="ECO:0007669"/>
    <property type="project" value="UniProtKB-SubCell"/>
</dbReference>
<evidence type="ECO:0000256" key="5">
    <source>
        <dbReference type="ARBA" id="ARBA00022989"/>
    </source>
</evidence>
<evidence type="ECO:0000259" key="10">
    <source>
        <dbReference type="Pfam" id="PF02308"/>
    </source>
</evidence>
<evidence type="ECO:0000256" key="8">
    <source>
        <dbReference type="SAM" id="Phobius"/>
    </source>
</evidence>
<evidence type="ECO:0000256" key="9">
    <source>
        <dbReference type="SAM" id="SignalP"/>
    </source>
</evidence>
<evidence type="ECO:0000256" key="1">
    <source>
        <dbReference type="ARBA" id="ARBA00004651"/>
    </source>
</evidence>
<dbReference type="InterPro" id="IPR049177">
    <property type="entry name" value="MgtC_SapB_SrpB_YhiD_N"/>
</dbReference>
<feature type="compositionally biased region" description="Low complexity" evidence="7">
    <location>
        <begin position="123"/>
        <end position="140"/>
    </location>
</feature>
<feature type="signal peptide" evidence="9">
    <location>
        <begin position="1"/>
        <end position="21"/>
    </location>
</feature>
<evidence type="ECO:0000256" key="2">
    <source>
        <dbReference type="ARBA" id="ARBA00009298"/>
    </source>
</evidence>
<dbReference type="PANTHER" id="PTHR33778">
    <property type="entry name" value="PROTEIN MGTC"/>
    <property type="match status" value="1"/>
</dbReference>
<accession>A0AA96WKX9</accession>
<keyword evidence="4 8" id="KW-0812">Transmembrane</keyword>
<proteinExistence type="inferred from homology"/>
<feature type="transmembrane region" description="Helical" evidence="8">
    <location>
        <begin position="88"/>
        <end position="106"/>
    </location>
</feature>